<feature type="active site" description="Nucleophile" evidence="5">
    <location>
        <position position="42"/>
    </location>
</feature>
<evidence type="ECO:0000313" key="11">
    <source>
        <dbReference type="Proteomes" id="UP000588158"/>
    </source>
</evidence>
<evidence type="ECO:0000259" key="7">
    <source>
        <dbReference type="Pfam" id="PF01509"/>
    </source>
</evidence>
<comment type="caution">
    <text evidence="10">The sequence shown here is derived from an EMBL/GenBank/DDBJ whole genome shotgun (WGS) entry which is preliminary data.</text>
</comment>
<comment type="function">
    <text evidence="5">Responsible for synthesis of pseudouridine from uracil-55 in the psi GC loop of transfer RNAs.</text>
</comment>
<dbReference type="Gene3D" id="3.30.2350.10">
    <property type="entry name" value="Pseudouridine synthase"/>
    <property type="match status" value="1"/>
</dbReference>
<dbReference type="InterPro" id="IPR015225">
    <property type="entry name" value="tRNA_psdUridine_synth_fam2_C"/>
</dbReference>
<dbReference type="InterPro" id="IPR002501">
    <property type="entry name" value="PsdUridine_synth_N"/>
</dbReference>
<feature type="domain" description="Pseudouridine synthase II N-terminal" evidence="7">
    <location>
        <begin position="27"/>
        <end position="180"/>
    </location>
</feature>
<dbReference type="Pfam" id="PF09142">
    <property type="entry name" value="TruB_C"/>
    <property type="match status" value="1"/>
</dbReference>
<dbReference type="GO" id="GO:0003723">
    <property type="term" value="F:RNA binding"/>
    <property type="evidence" value="ECO:0007669"/>
    <property type="project" value="InterPro"/>
</dbReference>
<dbReference type="InterPro" id="IPR014780">
    <property type="entry name" value="tRNA_psdUridine_synth_TruB"/>
</dbReference>
<keyword evidence="3 5" id="KW-0819">tRNA processing</keyword>
<evidence type="ECO:0000256" key="6">
    <source>
        <dbReference type="SAM" id="MobiDB-lite"/>
    </source>
</evidence>
<comment type="similarity">
    <text evidence="2 5">Belongs to the pseudouridine synthase TruB family. Type 1 subfamily.</text>
</comment>
<reference evidence="10 11" key="1">
    <citation type="submission" date="2020-08" db="EMBL/GenBank/DDBJ databases">
        <title>Sequencing the genomes of 1000 actinobacteria strains.</title>
        <authorList>
            <person name="Klenk H.-P."/>
        </authorList>
    </citation>
    <scope>NUCLEOTIDE SEQUENCE [LARGE SCALE GENOMIC DNA]</scope>
    <source>
        <strain evidence="10 11">DSM 28796</strain>
    </source>
</reference>
<evidence type="ECO:0000256" key="5">
    <source>
        <dbReference type="HAMAP-Rule" id="MF_01080"/>
    </source>
</evidence>
<dbReference type="Gene3D" id="2.30.130.10">
    <property type="entry name" value="PUA domain"/>
    <property type="match status" value="1"/>
</dbReference>
<name>A0A841AG78_9MICO</name>
<feature type="domain" description="tRNA pseudouridine synthase II TruB subfamily 2 C-terminal" evidence="8">
    <location>
        <begin position="241"/>
        <end position="311"/>
    </location>
</feature>
<feature type="domain" description="tRNA pseudouridylate synthase B C-terminal" evidence="9">
    <location>
        <begin position="181"/>
        <end position="210"/>
    </location>
</feature>
<keyword evidence="4 5" id="KW-0413">Isomerase</keyword>
<gene>
    <name evidence="5" type="primary">truB</name>
    <name evidence="10" type="ORF">HNR70_001861</name>
</gene>
<evidence type="ECO:0000259" key="9">
    <source>
        <dbReference type="Pfam" id="PF16198"/>
    </source>
</evidence>
<sequence>MSPAPHGILLVDKAPDRTSHDVVARVRWLLGTKKVGHAGTLDPMATGLLVLGIGQGTRLLTHLVGLDKTYEATIRLGRATATDDREGEPLGEHVDATALTDAQIEEQVAALRGDIAQVPSTVSAIKVDGKRAYARARAGEDVELAARPVRISRFEITARREADGHLDLDAVIDCSSGTYIRALARDLGAALGVGGHLTALRRTAVGPFAVADGAHVPARGEGDDVDLPLHGLGGIARQVLPALQVDAAQVEDLGTGRRIHAASEPVPAPGPHRPRTAEAGEESPVAALDAAGRLIAILVREGAQWRPTLVVPADARC</sequence>
<dbReference type="InterPro" id="IPR032819">
    <property type="entry name" value="TruB_C"/>
</dbReference>
<evidence type="ECO:0000256" key="1">
    <source>
        <dbReference type="ARBA" id="ARBA00000385"/>
    </source>
</evidence>
<dbReference type="Proteomes" id="UP000588158">
    <property type="component" value="Unassembled WGS sequence"/>
</dbReference>
<keyword evidence="11" id="KW-1185">Reference proteome</keyword>
<dbReference type="EC" id="5.4.99.25" evidence="5"/>
<dbReference type="HAMAP" id="MF_01080">
    <property type="entry name" value="TruB_bact"/>
    <property type="match status" value="1"/>
</dbReference>
<proteinExistence type="inferred from homology"/>
<dbReference type="GO" id="GO:0160148">
    <property type="term" value="F:tRNA pseudouridine(55) synthase activity"/>
    <property type="evidence" value="ECO:0007669"/>
    <property type="project" value="UniProtKB-EC"/>
</dbReference>
<dbReference type="GO" id="GO:0031119">
    <property type="term" value="P:tRNA pseudouridine synthesis"/>
    <property type="evidence" value="ECO:0007669"/>
    <property type="project" value="UniProtKB-UniRule"/>
</dbReference>
<dbReference type="AlphaFoldDB" id="A0A841AG78"/>
<protein>
    <recommendedName>
        <fullName evidence="5">tRNA pseudouridine synthase B</fullName>
        <ecNumber evidence="5">5.4.99.25</ecNumber>
    </recommendedName>
    <alternativeName>
        <fullName evidence="5">tRNA pseudouridine(55) synthase</fullName>
        <shortName evidence="5">Psi55 synthase</shortName>
    </alternativeName>
    <alternativeName>
        <fullName evidence="5">tRNA pseudouridylate synthase</fullName>
    </alternativeName>
    <alternativeName>
        <fullName evidence="5">tRNA-uridine isomerase</fullName>
    </alternativeName>
</protein>
<dbReference type="PANTHER" id="PTHR13767">
    <property type="entry name" value="TRNA-PSEUDOURIDINE SYNTHASE"/>
    <property type="match status" value="1"/>
</dbReference>
<evidence type="ECO:0000259" key="8">
    <source>
        <dbReference type="Pfam" id="PF09142"/>
    </source>
</evidence>
<evidence type="ECO:0000256" key="3">
    <source>
        <dbReference type="ARBA" id="ARBA00022694"/>
    </source>
</evidence>
<dbReference type="CDD" id="cd02573">
    <property type="entry name" value="PseudoU_synth_EcTruB"/>
    <property type="match status" value="1"/>
</dbReference>
<evidence type="ECO:0000256" key="4">
    <source>
        <dbReference type="ARBA" id="ARBA00023235"/>
    </source>
</evidence>
<organism evidence="10 11">
    <name type="scientific">Brachybacterium aquaticum</name>
    <dbReference type="NCBI Taxonomy" id="1432564"/>
    <lineage>
        <taxon>Bacteria</taxon>
        <taxon>Bacillati</taxon>
        <taxon>Actinomycetota</taxon>
        <taxon>Actinomycetes</taxon>
        <taxon>Micrococcales</taxon>
        <taxon>Dermabacteraceae</taxon>
        <taxon>Brachybacterium</taxon>
    </lineage>
</organism>
<evidence type="ECO:0000313" key="10">
    <source>
        <dbReference type="EMBL" id="MBB5832048.1"/>
    </source>
</evidence>
<dbReference type="RefSeq" id="WP_184325429.1">
    <property type="nucleotide sequence ID" value="NZ_JACHLZ010000001.1"/>
</dbReference>
<dbReference type="Pfam" id="PF16198">
    <property type="entry name" value="TruB_C_2"/>
    <property type="match status" value="1"/>
</dbReference>
<evidence type="ECO:0000256" key="2">
    <source>
        <dbReference type="ARBA" id="ARBA00005642"/>
    </source>
</evidence>
<accession>A0A841AG78</accession>
<dbReference type="GO" id="GO:1990481">
    <property type="term" value="P:mRNA pseudouridine synthesis"/>
    <property type="evidence" value="ECO:0007669"/>
    <property type="project" value="TreeGrafter"/>
</dbReference>
<comment type="catalytic activity">
    <reaction evidence="1 5">
        <text>uridine(55) in tRNA = pseudouridine(55) in tRNA</text>
        <dbReference type="Rhea" id="RHEA:42532"/>
        <dbReference type="Rhea" id="RHEA-COMP:10101"/>
        <dbReference type="Rhea" id="RHEA-COMP:10102"/>
        <dbReference type="ChEBI" id="CHEBI:65314"/>
        <dbReference type="ChEBI" id="CHEBI:65315"/>
        <dbReference type="EC" id="5.4.99.25"/>
    </reaction>
</comment>
<feature type="region of interest" description="Disordered" evidence="6">
    <location>
        <begin position="260"/>
        <end position="281"/>
    </location>
</feature>
<dbReference type="SUPFAM" id="SSF55120">
    <property type="entry name" value="Pseudouridine synthase"/>
    <property type="match status" value="1"/>
</dbReference>
<dbReference type="EMBL" id="JACHLZ010000001">
    <property type="protein sequence ID" value="MBB5832048.1"/>
    <property type="molecule type" value="Genomic_DNA"/>
</dbReference>
<dbReference type="Pfam" id="PF01509">
    <property type="entry name" value="TruB_N"/>
    <property type="match status" value="1"/>
</dbReference>
<dbReference type="InterPro" id="IPR020103">
    <property type="entry name" value="PsdUridine_synth_cat_dom_sf"/>
</dbReference>
<dbReference type="InterPro" id="IPR036974">
    <property type="entry name" value="PUA_sf"/>
</dbReference>
<dbReference type="PANTHER" id="PTHR13767:SF2">
    <property type="entry name" value="PSEUDOURIDYLATE SYNTHASE TRUB1"/>
    <property type="match status" value="1"/>
</dbReference>
<dbReference type="NCBIfam" id="TIGR00431">
    <property type="entry name" value="TruB"/>
    <property type="match status" value="1"/>
</dbReference>